<evidence type="ECO:0000256" key="1">
    <source>
        <dbReference type="SAM" id="SignalP"/>
    </source>
</evidence>
<reference evidence="3 4" key="2">
    <citation type="submission" date="2019-01" db="EMBL/GenBank/DDBJ databases">
        <title>Motilimonas pumilus sp. nov., isolated from the gut of sea cucumber (Apostichopus japonicus).</title>
        <authorList>
            <person name="Wang F.-Q."/>
            <person name="Ren L.-H."/>
            <person name="Lin Y.-W."/>
            <person name="Sun G.-H."/>
            <person name="Du Z.-J."/>
            <person name="Zhao J.-X."/>
            <person name="Liu X.-J."/>
            <person name="Liu L.-J."/>
        </authorList>
    </citation>
    <scope>NUCLEOTIDE SEQUENCE [LARGE SCALE GENOMIC DNA]</scope>
    <source>
        <strain evidence="3 4">PLHSC7-2</strain>
    </source>
</reference>
<dbReference type="EMBL" id="QZCH01000007">
    <property type="protein sequence ID" value="RJG48635.1"/>
    <property type="molecule type" value="Genomic_DNA"/>
</dbReference>
<feature type="domain" description="DUF4124" evidence="2">
    <location>
        <begin position="10"/>
        <end position="60"/>
    </location>
</feature>
<dbReference type="RefSeq" id="WP_119910076.1">
    <property type="nucleotide sequence ID" value="NZ_QZCH01000007.1"/>
</dbReference>
<feature type="chain" id="PRO_5019372089" evidence="1">
    <location>
        <begin position="20"/>
        <end position="136"/>
    </location>
</feature>
<evidence type="ECO:0000313" key="4">
    <source>
        <dbReference type="Proteomes" id="UP000283255"/>
    </source>
</evidence>
<comment type="caution">
    <text evidence="3">The sequence shown here is derived from an EMBL/GenBank/DDBJ whole genome shotgun (WGS) entry which is preliminary data.</text>
</comment>
<organism evidence="3 4">
    <name type="scientific">Motilimonas pumila</name>
    <dbReference type="NCBI Taxonomy" id="2303987"/>
    <lineage>
        <taxon>Bacteria</taxon>
        <taxon>Pseudomonadati</taxon>
        <taxon>Pseudomonadota</taxon>
        <taxon>Gammaproteobacteria</taxon>
        <taxon>Alteromonadales</taxon>
        <taxon>Alteromonadales genera incertae sedis</taxon>
        <taxon>Motilimonas</taxon>
    </lineage>
</organism>
<dbReference type="OrthoDB" id="7062774at2"/>
<feature type="signal peptide" evidence="1">
    <location>
        <begin position="1"/>
        <end position="19"/>
    </location>
</feature>
<evidence type="ECO:0000313" key="3">
    <source>
        <dbReference type="EMBL" id="RJG48635.1"/>
    </source>
</evidence>
<proteinExistence type="predicted"/>
<dbReference type="Proteomes" id="UP000283255">
    <property type="component" value="Unassembled WGS sequence"/>
</dbReference>
<name>A0A418YG58_9GAMM</name>
<sequence length="136" mass="15179">MYRLRALLFASLLSTSAVAGNVYTWTDENGTVHYSSQPLNSGESKQVKIPTINTLKSEPQPIVSNTKKENRLQTSRKKVDTASMISSDLCAGAKRKLKFSSEMLASGNFVWKGNTFKKENLIKAKRSAKKQIKDYC</sequence>
<gene>
    <name evidence="3" type="ORF">D1Z90_07185</name>
</gene>
<protein>
    <submittedName>
        <fullName evidence="3">DUF4124 domain-containing protein</fullName>
    </submittedName>
</protein>
<keyword evidence="1" id="KW-0732">Signal</keyword>
<dbReference type="Pfam" id="PF13511">
    <property type="entry name" value="DUF4124"/>
    <property type="match status" value="1"/>
</dbReference>
<dbReference type="InterPro" id="IPR025392">
    <property type="entry name" value="DUF4124"/>
</dbReference>
<keyword evidence="4" id="KW-1185">Reference proteome</keyword>
<accession>A0A418YG58</accession>
<reference evidence="3 4" key="1">
    <citation type="submission" date="2018-09" db="EMBL/GenBank/DDBJ databases">
        <authorList>
            <person name="Wang F."/>
        </authorList>
    </citation>
    <scope>NUCLEOTIDE SEQUENCE [LARGE SCALE GENOMIC DNA]</scope>
    <source>
        <strain evidence="3 4">PLHSC7-2</strain>
    </source>
</reference>
<dbReference type="AlphaFoldDB" id="A0A418YG58"/>
<evidence type="ECO:0000259" key="2">
    <source>
        <dbReference type="Pfam" id="PF13511"/>
    </source>
</evidence>